<proteinExistence type="predicted"/>
<reference evidence="1 2" key="1">
    <citation type="submission" date="2017-09" db="EMBL/GenBank/DDBJ databases">
        <title>Phase variable restriction modification systems are present in the genome sequences of periodontal pathogens Prevotella intermedia, Tannerella forsythia and Porphyromonas gingivalis.</title>
        <authorList>
            <person name="Haigh R.D."/>
            <person name="Crawford L."/>
            <person name="Ralph J."/>
            <person name="Wanford J."/>
            <person name="Vartoukian S.R."/>
            <person name="Hijazib K."/>
            <person name="Wade W."/>
            <person name="Oggioni M.R."/>
        </authorList>
    </citation>
    <scope>NUCLEOTIDE SEQUENCE [LARGE SCALE GENOMIC DNA]</scope>
    <source>
        <strain evidence="1 2">WW11663</strain>
    </source>
</reference>
<dbReference type="EMBL" id="NSLJ01000004">
    <property type="protein sequence ID" value="PDP44713.1"/>
    <property type="molecule type" value="Genomic_DNA"/>
</dbReference>
<dbReference type="AlphaFoldDB" id="A0A2A6EA77"/>
<organism evidence="1 2">
    <name type="scientific">Tannerella forsythia</name>
    <name type="common">Bacteroides forsythus</name>
    <dbReference type="NCBI Taxonomy" id="28112"/>
    <lineage>
        <taxon>Bacteria</taxon>
        <taxon>Pseudomonadati</taxon>
        <taxon>Bacteroidota</taxon>
        <taxon>Bacteroidia</taxon>
        <taxon>Bacteroidales</taxon>
        <taxon>Tannerellaceae</taxon>
        <taxon>Tannerella</taxon>
    </lineage>
</organism>
<dbReference type="RefSeq" id="WP_060828398.1">
    <property type="nucleotide sequence ID" value="NZ_CAUPTG010000015.1"/>
</dbReference>
<gene>
    <name evidence="1" type="ORF">CLI86_02220</name>
</gene>
<protein>
    <submittedName>
        <fullName evidence="1">Uncharacterized protein</fullName>
    </submittedName>
</protein>
<evidence type="ECO:0000313" key="2">
    <source>
        <dbReference type="Proteomes" id="UP000219259"/>
    </source>
</evidence>
<comment type="caution">
    <text evidence="1">The sequence shown here is derived from an EMBL/GenBank/DDBJ whole genome shotgun (WGS) entry which is preliminary data.</text>
</comment>
<name>A0A2A6EA77_TANFO</name>
<evidence type="ECO:0000313" key="1">
    <source>
        <dbReference type="EMBL" id="PDP44713.1"/>
    </source>
</evidence>
<accession>A0A2A6EA77</accession>
<dbReference type="Proteomes" id="UP000219259">
    <property type="component" value="Unassembled WGS sequence"/>
</dbReference>
<sequence>MEIKSVNKQGTSKVSATVSIRYSVLEENGKTTEVNGTIERDGGHLGSVSIYPDGKTVFYCESGLSWAEKKSVFNTALNDAEKVFTPQES</sequence>